<dbReference type="GO" id="GO:0005525">
    <property type="term" value="F:GTP binding"/>
    <property type="evidence" value="ECO:0007669"/>
    <property type="project" value="UniProtKB-UniRule"/>
</dbReference>
<dbReference type="InterPro" id="IPR009000">
    <property type="entry name" value="Transl_B-barrel_sf"/>
</dbReference>
<dbReference type="PANTHER" id="PTHR43721">
    <property type="entry name" value="ELONGATION FACTOR TU-RELATED"/>
    <property type="match status" value="1"/>
</dbReference>
<dbReference type="SUPFAM" id="SSF50465">
    <property type="entry name" value="EF-Tu/eEF-1alpha/eIF2-gamma C-terminal domain"/>
    <property type="match status" value="1"/>
</dbReference>
<dbReference type="Pfam" id="PF03144">
    <property type="entry name" value="GTP_EFTU_D2"/>
    <property type="match status" value="1"/>
</dbReference>
<evidence type="ECO:0000256" key="9">
    <source>
        <dbReference type="ARBA" id="ARBA00058140"/>
    </source>
</evidence>
<dbReference type="OrthoDB" id="9804504at2"/>
<dbReference type="InterPro" id="IPR000795">
    <property type="entry name" value="T_Tr_GTP-bd_dom"/>
</dbReference>
<dbReference type="NCBIfam" id="NF000766">
    <property type="entry name" value="PRK00049.1"/>
    <property type="match status" value="1"/>
</dbReference>
<reference evidence="14 15" key="1">
    <citation type="submission" date="2019-07" db="EMBL/GenBank/DDBJ databases">
        <title>Whole genome shotgun sequence of Empedobacter brevis NBRC 14943.</title>
        <authorList>
            <person name="Hosoyama A."/>
            <person name="Uohara A."/>
            <person name="Ohji S."/>
            <person name="Ichikawa N."/>
        </authorList>
    </citation>
    <scope>NUCLEOTIDE SEQUENCE [LARGE SCALE GENOMIC DNA]</scope>
    <source>
        <strain evidence="14 15">NBRC 14943</strain>
    </source>
</reference>
<dbReference type="NCBIfam" id="TIGR00231">
    <property type="entry name" value="small_GTP"/>
    <property type="match status" value="1"/>
</dbReference>
<evidence type="ECO:0000256" key="3">
    <source>
        <dbReference type="ARBA" id="ARBA00022741"/>
    </source>
</evidence>
<dbReference type="CDD" id="cd03707">
    <property type="entry name" value="EFTU_III"/>
    <property type="match status" value="1"/>
</dbReference>
<evidence type="ECO:0000256" key="6">
    <source>
        <dbReference type="ARBA" id="ARBA00022917"/>
    </source>
</evidence>
<dbReference type="PRINTS" id="PR00315">
    <property type="entry name" value="ELONGATNFCT"/>
</dbReference>
<evidence type="ECO:0000256" key="4">
    <source>
        <dbReference type="ARBA" id="ARBA00022768"/>
    </source>
</evidence>
<evidence type="ECO:0000313" key="14">
    <source>
        <dbReference type="EMBL" id="GEM53628.1"/>
    </source>
</evidence>
<comment type="catalytic activity">
    <reaction evidence="12">
        <text>GTP + H2O = GDP + phosphate + H(+)</text>
        <dbReference type="Rhea" id="RHEA:19669"/>
        <dbReference type="ChEBI" id="CHEBI:15377"/>
        <dbReference type="ChEBI" id="CHEBI:15378"/>
        <dbReference type="ChEBI" id="CHEBI:37565"/>
        <dbReference type="ChEBI" id="CHEBI:43474"/>
        <dbReference type="ChEBI" id="CHEBI:58189"/>
        <dbReference type="EC" id="3.6.5.3"/>
    </reaction>
</comment>
<dbReference type="HAMAP" id="MF_00118_B">
    <property type="entry name" value="EF_Tu_B"/>
    <property type="match status" value="1"/>
</dbReference>
<dbReference type="FunFam" id="3.40.50.300:FF:000003">
    <property type="entry name" value="Elongation factor Tu"/>
    <property type="match status" value="1"/>
</dbReference>
<dbReference type="PROSITE" id="PS00301">
    <property type="entry name" value="G_TR_1"/>
    <property type="match status" value="1"/>
</dbReference>
<feature type="binding site" evidence="12">
    <location>
        <begin position="136"/>
        <end position="139"/>
    </location>
    <ligand>
        <name>GTP</name>
        <dbReference type="ChEBI" id="CHEBI:37565"/>
    </ligand>
</feature>
<dbReference type="SUPFAM" id="SSF52540">
    <property type="entry name" value="P-loop containing nucleoside triphosphate hydrolases"/>
    <property type="match status" value="1"/>
</dbReference>
<dbReference type="Pfam" id="PF00009">
    <property type="entry name" value="GTP_EFTU"/>
    <property type="match status" value="1"/>
</dbReference>
<dbReference type="CDD" id="cd03697">
    <property type="entry name" value="EFTU_II"/>
    <property type="match status" value="1"/>
</dbReference>
<sequence length="395" mass="43379">MAKETFNRNKPHLNIGTIGHVDHGKTTLTAAITKVLADAGYSEAKAFDQIDNAPEEKERGITINTSHVEYETANRHYAHVDCPGHADYVKNMVTGAAQMDGGILVVAATDGPMPQTREHILLCRQVNVPRIVVFLNKVDMVDDAELLELVEMEVRDLLSSYEYDGDNTPVIQGSALGALNGEPQWVETVLNLMNNVDEWIEQPVRDADKPFLMPVEDVFSITGRGTVATGRIEAGVINSGEAVDIVGMGEEKLTSTVTGVEMFRKILDRGEAGDNVGLLLRGIEKTEIRRGMVIAKQGSVKPHKKFKAEVYILTKEEGGRHTPFHNRYRPQFYVRTTDVTGEINLPEGVEMVLPGDNLTITVDLLQPIALNEGLRFAIREGGRTVGAGQVTEILD</sequence>
<gene>
    <name evidence="12 14" type="primary">tuf</name>
    <name evidence="14" type="ORF">EB1_34180</name>
</gene>
<keyword evidence="7 12" id="KW-0342">GTP-binding</keyword>
<dbReference type="InterPro" id="IPR041709">
    <property type="entry name" value="EF-Tu_GTP-bd"/>
</dbReference>
<keyword evidence="6 12" id="KW-0648">Protein biosynthesis</keyword>
<feature type="domain" description="Tr-type G" evidence="13">
    <location>
        <begin position="10"/>
        <end position="204"/>
    </location>
</feature>
<proteinExistence type="inferred from homology"/>
<evidence type="ECO:0000256" key="10">
    <source>
        <dbReference type="ARBA" id="ARBA00063778"/>
    </source>
</evidence>
<dbReference type="GO" id="GO:0005829">
    <property type="term" value="C:cytosol"/>
    <property type="evidence" value="ECO:0007669"/>
    <property type="project" value="TreeGrafter"/>
</dbReference>
<dbReference type="Proteomes" id="UP000321245">
    <property type="component" value="Unassembled WGS sequence"/>
</dbReference>
<comment type="similarity">
    <text evidence="1 12">Belongs to the TRAFAC class translation factor GTPase superfamily. Classic translation factor GTPase family. EF-Tu/EF-1A subfamily.</text>
</comment>
<keyword evidence="5 12" id="KW-0378">Hydrolase</keyword>
<dbReference type="GeneID" id="84649052"/>
<comment type="function">
    <text evidence="9">May play an important regulatory role in cell growth and in the bacterial response to nutrient deprivation.</text>
</comment>
<name>A0A511NMG1_9FLAO</name>
<evidence type="ECO:0000256" key="11">
    <source>
        <dbReference type="ARBA" id="ARBA00064283"/>
    </source>
</evidence>
<accession>A0A511NMG1</accession>
<dbReference type="Gene3D" id="2.40.30.10">
    <property type="entry name" value="Translation factors"/>
    <property type="match status" value="2"/>
</dbReference>
<dbReference type="InterPro" id="IPR005225">
    <property type="entry name" value="Small_GTP-bd"/>
</dbReference>
<evidence type="ECO:0000256" key="7">
    <source>
        <dbReference type="ARBA" id="ARBA00023134"/>
    </source>
</evidence>
<dbReference type="InterPro" id="IPR004541">
    <property type="entry name" value="Transl_elong_EFTu/EF1A_bac/org"/>
</dbReference>
<dbReference type="AlphaFoldDB" id="A0A511NMG1"/>
<dbReference type="Gene3D" id="3.40.50.300">
    <property type="entry name" value="P-loop containing nucleotide triphosphate hydrolases"/>
    <property type="match status" value="1"/>
</dbReference>
<dbReference type="InterPro" id="IPR031157">
    <property type="entry name" value="G_TR_CS"/>
</dbReference>
<organism evidence="14 15">
    <name type="scientific">Empedobacter brevis NBRC 14943 = ATCC 43319</name>
    <dbReference type="NCBI Taxonomy" id="1218108"/>
    <lineage>
        <taxon>Bacteria</taxon>
        <taxon>Pseudomonadati</taxon>
        <taxon>Bacteroidota</taxon>
        <taxon>Flavobacteriia</taxon>
        <taxon>Flavobacteriales</taxon>
        <taxon>Weeksellaceae</taxon>
        <taxon>Empedobacter</taxon>
    </lineage>
</organism>
<dbReference type="InterPro" id="IPR004161">
    <property type="entry name" value="EFTu-like_2"/>
</dbReference>
<dbReference type="EC" id="3.6.5.3" evidence="12"/>
<evidence type="ECO:0000256" key="8">
    <source>
        <dbReference type="ARBA" id="ARBA00029554"/>
    </source>
</evidence>
<evidence type="ECO:0000256" key="1">
    <source>
        <dbReference type="ARBA" id="ARBA00007249"/>
    </source>
</evidence>
<keyword evidence="15" id="KW-1185">Reference proteome</keyword>
<dbReference type="RefSeq" id="WP_019974312.1">
    <property type="nucleotide sequence ID" value="NZ_BJXC01000035.1"/>
</dbReference>
<dbReference type="CDD" id="cd01884">
    <property type="entry name" value="EF_Tu"/>
    <property type="match status" value="1"/>
</dbReference>
<protein>
    <recommendedName>
        <fullName evidence="8 12">Elongation factor Tu</fullName>
        <shortName evidence="12">EF-Tu</shortName>
        <ecNumber evidence="12">3.6.5.3</ecNumber>
    </recommendedName>
</protein>
<dbReference type="EMBL" id="BJXC01000035">
    <property type="protein sequence ID" value="GEM53628.1"/>
    <property type="molecule type" value="Genomic_DNA"/>
</dbReference>
<dbReference type="SUPFAM" id="SSF50447">
    <property type="entry name" value="Translation proteins"/>
    <property type="match status" value="1"/>
</dbReference>
<dbReference type="FunFam" id="2.40.30.10:FF:000001">
    <property type="entry name" value="Elongation factor Tu"/>
    <property type="match status" value="1"/>
</dbReference>
<dbReference type="InterPro" id="IPR027417">
    <property type="entry name" value="P-loop_NTPase"/>
</dbReference>
<keyword evidence="4 12" id="KW-0251">Elongation factor</keyword>
<dbReference type="GO" id="GO:0000287">
    <property type="term" value="F:magnesium ion binding"/>
    <property type="evidence" value="ECO:0007669"/>
    <property type="project" value="UniProtKB-UniRule"/>
</dbReference>
<feature type="binding site" evidence="12">
    <location>
        <begin position="81"/>
        <end position="85"/>
    </location>
    <ligand>
        <name>GTP</name>
        <dbReference type="ChEBI" id="CHEBI:37565"/>
    </ligand>
</feature>
<dbReference type="InterPro" id="IPR004160">
    <property type="entry name" value="Transl_elong_EFTu/EF1A_C"/>
</dbReference>
<evidence type="ECO:0000313" key="15">
    <source>
        <dbReference type="Proteomes" id="UP000321245"/>
    </source>
</evidence>
<keyword evidence="3 12" id="KW-0547">Nucleotide-binding</keyword>
<evidence type="ECO:0000256" key="5">
    <source>
        <dbReference type="ARBA" id="ARBA00022801"/>
    </source>
</evidence>
<dbReference type="GO" id="GO:0003746">
    <property type="term" value="F:translation elongation factor activity"/>
    <property type="evidence" value="ECO:0007669"/>
    <property type="project" value="UniProtKB-UniRule"/>
</dbReference>
<dbReference type="GO" id="GO:0003924">
    <property type="term" value="F:GTPase activity"/>
    <property type="evidence" value="ECO:0007669"/>
    <property type="project" value="UniProtKB-UniRule"/>
</dbReference>
<dbReference type="InterPro" id="IPR009001">
    <property type="entry name" value="Transl_elong_EF1A/Init_IF2_C"/>
</dbReference>
<dbReference type="NCBIfam" id="NF009372">
    <property type="entry name" value="PRK12735.1"/>
    <property type="match status" value="1"/>
</dbReference>
<comment type="subunit">
    <text evidence="10">Monomer. Heterotetramer composed of two EF-Ts.EF-Tu dimer complexes.</text>
</comment>
<dbReference type="InterPro" id="IPR033720">
    <property type="entry name" value="EFTU_2"/>
</dbReference>
<keyword evidence="12" id="KW-0460">Magnesium</keyword>
<comment type="caution">
    <text evidence="14">The sequence shown here is derived from an EMBL/GenBank/DDBJ whole genome shotgun (WGS) entry which is preliminary data.</text>
</comment>
<evidence type="ECO:0000256" key="2">
    <source>
        <dbReference type="ARBA" id="ARBA00022490"/>
    </source>
</evidence>
<dbReference type="NCBIfam" id="NF009373">
    <property type="entry name" value="PRK12736.1"/>
    <property type="match status" value="1"/>
</dbReference>
<keyword evidence="2 12" id="KW-0963">Cytoplasm</keyword>
<keyword evidence="12" id="KW-0479">Metal-binding</keyword>
<dbReference type="Pfam" id="PF03143">
    <property type="entry name" value="GTP_EFTU_D3"/>
    <property type="match status" value="1"/>
</dbReference>
<comment type="subcellular location">
    <subcellularLocation>
        <location evidence="12">Cytoplasm</location>
    </subcellularLocation>
</comment>
<dbReference type="InterPro" id="IPR050055">
    <property type="entry name" value="EF-Tu_GTPase"/>
</dbReference>
<comment type="subunit">
    <text evidence="11">(Microbial infection) Upon infection by bacteriophage Qbeta, part of the viral RNA-dependent RNA polymerase complex, the other subunits are the viral replicase catalytic subunit (AC P14647), host ribosomal protein S1 and EF-Ts.</text>
</comment>
<feature type="binding site" evidence="12">
    <location>
        <begin position="19"/>
        <end position="26"/>
    </location>
    <ligand>
        <name>GTP</name>
        <dbReference type="ChEBI" id="CHEBI:37565"/>
    </ligand>
</feature>
<dbReference type="NCBIfam" id="TIGR00485">
    <property type="entry name" value="EF-Tu"/>
    <property type="match status" value="1"/>
</dbReference>
<feature type="binding site" evidence="12">
    <location>
        <position position="26"/>
    </location>
    <ligand>
        <name>Mg(2+)</name>
        <dbReference type="ChEBI" id="CHEBI:18420"/>
    </ligand>
</feature>
<dbReference type="PROSITE" id="PS51722">
    <property type="entry name" value="G_TR_2"/>
    <property type="match status" value="1"/>
</dbReference>
<comment type="function">
    <text evidence="12">GTP hydrolase that promotes the GTP-dependent binding of aminoacyl-tRNA to the A-site of ribosomes during protein biosynthesis.</text>
</comment>
<dbReference type="PANTHER" id="PTHR43721:SF22">
    <property type="entry name" value="ELONGATION FACTOR TU, MITOCHONDRIAL"/>
    <property type="match status" value="1"/>
</dbReference>
<evidence type="ECO:0000259" key="13">
    <source>
        <dbReference type="PROSITE" id="PS51722"/>
    </source>
</evidence>
<evidence type="ECO:0000256" key="12">
    <source>
        <dbReference type="HAMAP-Rule" id="MF_00118"/>
    </source>
</evidence>
<dbReference type="STRING" id="1218108.GCA_000382425_00803"/>